<dbReference type="Pfam" id="PF07933">
    <property type="entry name" value="DUF1681"/>
    <property type="match status" value="1"/>
</dbReference>
<comment type="caution">
    <text evidence="3">The sequence shown here is derived from an EMBL/GenBank/DDBJ whole genome shotgun (WGS) entry which is preliminary data.</text>
</comment>
<dbReference type="CDD" id="cd13228">
    <property type="entry name" value="PHear_NECAP"/>
    <property type="match status" value="1"/>
</dbReference>
<dbReference type="Proteomes" id="UP001295794">
    <property type="component" value="Unassembled WGS sequence"/>
</dbReference>
<dbReference type="InterPro" id="IPR012466">
    <property type="entry name" value="NECAP_PHear"/>
</dbReference>
<evidence type="ECO:0000256" key="1">
    <source>
        <dbReference type="SAM" id="MobiDB-lite"/>
    </source>
</evidence>
<dbReference type="InterPro" id="IPR011993">
    <property type="entry name" value="PH-like_dom_sf"/>
</dbReference>
<evidence type="ECO:0000313" key="3">
    <source>
        <dbReference type="EMBL" id="CAK5265182.1"/>
    </source>
</evidence>
<name>A0AAD2JW54_9AGAR</name>
<keyword evidence="4" id="KW-1185">Reference proteome</keyword>
<accession>A0AAD2JW54</accession>
<dbReference type="EMBL" id="CAVNYO010000082">
    <property type="protein sequence ID" value="CAK5265182.1"/>
    <property type="molecule type" value="Genomic_DNA"/>
</dbReference>
<dbReference type="Gene3D" id="2.30.29.30">
    <property type="entry name" value="Pleckstrin-homology domain (PH domain)/Phosphotyrosine-binding domain (PTB)"/>
    <property type="match status" value="1"/>
</dbReference>
<organism evidence="3 4">
    <name type="scientific">Mycena citricolor</name>
    <dbReference type="NCBI Taxonomy" id="2018698"/>
    <lineage>
        <taxon>Eukaryota</taxon>
        <taxon>Fungi</taxon>
        <taxon>Dikarya</taxon>
        <taxon>Basidiomycota</taxon>
        <taxon>Agaricomycotina</taxon>
        <taxon>Agaricomycetes</taxon>
        <taxon>Agaricomycetidae</taxon>
        <taxon>Agaricales</taxon>
        <taxon>Marasmiineae</taxon>
        <taxon>Mycenaceae</taxon>
        <taxon>Mycena</taxon>
    </lineage>
</organism>
<proteinExistence type="predicted"/>
<evidence type="ECO:0000259" key="2">
    <source>
        <dbReference type="Pfam" id="PF07933"/>
    </source>
</evidence>
<dbReference type="AlphaFoldDB" id="A0AAD2JW54"/>
<dbReference type="PANTHER" id="PTHR12847">
    <property type="entry name" value="ATP-BINDING CASSETTE ABC TRANSPORTER-RELATED"/>
    <property type="match status" value="1"/>
</dbReference>
<dbReference type="PANTHER" id="PTHR12847:SF9">
    <property type="entry name" value="NECAP-LIKE PROTEIN CG9132"/>
    <property type="match status" value="1"/>
</dbReference>
<dbReference type="GO" id="GO:0006897">
    <property type="term" value="P:endocytosis"/>
    <property type="evidence" value="ECO:0007669"/>
    <property type="project" value="InterPro"/>
</dbReference>
<dbReference type="GO" id="GO:0030125">
    <property type="term" value="C:clathrin vesicle coat"/>
    <property type="evidence" value="ECO:0007669"/>
    <property type="project" value="TreeGrafter"/>
</dbReference>
<protein>
    <recommendedName>
        <fullName evidence="2">NECAP PHear domain-containing protein</fullName>
    </recommendedName>
</protein>
<feature type="domain" description="NECAP PHear" evidence="2">
    <location>
        <begin position="44"/>
        <end position="207"/>
    </location>
</feature>
<gene>
    <name evidence="3" type="ORF">MYCIT1_LOCUS5954</name>
</gene>
<dbReference type="SUPFAM" id="SSF50729">
    <property type="entry name" value="PH domain-like"/>
    <property type="match status" value="1"/>
</dbReference>
<sequence>MCRRQLRSIRSLGTLLLLDKSPPTTTSKYHLRIPRLFEPMDDEIESILFIGREVSVFKIPPLKANEGHRAGEWGDLATPLWKGRNGQSRIRIIEKSAGATLMFEDPQTVFAKADYDIAKPCVEAVLDSSRYFVVRVEDSGRKAYIGMGFQERTDSFDFNVALQDYTKRRKAALNPPTPDDEQPSPHIPTGPKKDYSLKEGQTFSIAIPGRGNRSSATSTASTASNLLGDMSSLGGSSTSSTSSSGGGVPLLPPPPSSGRRRG</sequence>
<feature type="compositionally biased region" description="Low complexity" evidence="1">
    <location>
        <begin position="214"/>
        <end position="243"/>
    </location>
</feature>
<evidence type="ECO:0000313" key="4">
    <source>
        <dbReference type="Proteomes" id="UP001295794"/>
    </source>
</evidence>
<reference evidence="3" key="1">
    <citation type="submission" date="2023-11" db="EMBL/GenBank/DDBJ databases">
        <authorList>
            <person name="De Vega J J."/>
            <person name="De Vega J J."/>
        </authorList>
    </citation>
    <scope>NUCLEOTIDE SEQUENCE</scope>
</reference>
<feature type="region of interest" description="Disordered" evidence="1">
    <location>
        <begin position="171"/>
        <end position="262"/>
    </location>
</feature>